<dbReference type="GeneTree" id="ENSGT00390000005979"/>
<dbReference type="GO" id="GO:0005929">
    <property type="term" value="C:cilium"/>
    <property type="evidence" value="ECO:0007669"/>
    <property type="project" value="GOC"/>
</dbReference>
<dbReference type="SUPFAM" id="SSF48452">
    <property type="entry name" value="TPR-like"/>
    <property type="match status" value="1"/>
</dbReference>
<evidence type="ECO:0000259" key="1">
    <source>
        <dbReference type="Pfam" id="PF25062"/>
    </source>
</evidence>
<proteinExistence type="predicted"/>
<dbReference type="InParanoid" id="A0A674NV53"/>
<dbReference type="AlphaFoldDB" id="A0A674NV53"/>
<dbReference type="Pfam" id="PF25062">
    <property type="entry name" value="ARM_TT21_N"/>
    <property type="match status" value="1"/>
</dbReference>
<evidence type="ECO:0000313" key="3">
    <source>
        <dbReference type="Proteomes" id="UP000005226"/>
    </source>
</evidence>
<keyword evidence="3" id="KW-1185">Reference proteome</keyword>
<dbReference type="PANTHER" id="PTHR14699">
    <property type="entry name" value="STI2 PROTEIN-RELATED"/>
    <property type="match status" value="1"/>
</dbReference>
<organism evidence="2 3">
    <name type="scientific">Takifugu rubripes</name>
    <name type="common">Japanese pufferfish</name>
    <name type="synonym">Fugu rubripes</name>
    <dbReference type="NCBI Taxonomy" id="31033"/>
    <lineage>
        <taxon>Eukaryota</taxon>
        <taxon>Metazoa</taxon>
        <taxon>Chordata</taxon>
        <taxon>Craniata</taxon>
        <taxon>Vertebrata</taxon>
        <taxon>Euteleostomi</taxon>
        <taxon>Actinopterygii</taxon>
        <taxon>Neopterygii</taxon>
        <taxon>Teleostei</taxon>
        <taxon>Neoteleostei</taxon>
        <taxon>Acanthomorphata</taxon>
        <taxon>Eupercaria</taxon>
        <taxon>Tetraodontiformes</taxon>
        <taxon>Tetradontoidea</taxon>
        <taxon>Tetraodontidae</taxon>
        <taxon>Takifugu</taxon>
    </lineage>
</organism>
<protein>
    <recommendedName>
        <fullName evidence="1">Tetratricopeptide repeat protein 21A/21B N-terminal ARM repeat domain-containing protein</fullName>
    </recommendedName>
</protein>
<reference evidence="2" key="2">
    <citation type="submission" date="2025-08" db="UniProtKB">
        <authorList>
            <consortium name="Ensembl"/>
        </authorList>
    </citation>
    <scope>IDENTIFICATION</scope>
</reference>
<dbReference type="Ensembl" id="ENSTRUT00000087527.1">
    <property type="protein sequence ID" value="ENSTRUP00000077170.1"/>
    <property type="gene ID" value="ENSTRUG00000030056.1"/>
</dbReference>
<accession>A0A674NV53</accession>
<sequence length="240" mass="27419">NPSDPGSIQCGSIHWYCFEKFFNHAVTAAVAARRTFGNVPIYSFFHAFGTLMQDQIQKAILELDSIRDSRDVSLCTLIALYYAEKRKKNPDREVVQELDAKIKEDRKSASPRSLYNAGMFFWLLGRNDKAREYIDRMIKLSNGAREGIILKAWVNVTSGQDMYAKKAGKLFDEGLKERTDAFGLMGKAQYYEYRQNYSGALEVINQVIVGFPGFLPALIKKMKLLLILQDWEQTILAAHR</sequence>
<dbReference type="Proteomes" id="UP000005226">
    <property type="component" value="Chromosome 1"/>
</dbReference>
<dbReference type="GO" id="GO:0035721">
    <property type="term" value="P:intraciliary retrograde transport"/>
    <property type="evidence" value="ECO:0007669"/>
    <property type="project" value="TreeGrafter"/>
</dbReference>
<dbReference type="PANTHER" id="PTHR14699:SF1">
    <property type="entry name" value="TETRATRICOPEPTIDE REPEAT PROTEIN 21B"/>
    <property type="match status" value="1"/>
</dbReference>
<dbReference type="InterPro" id="IPR040364">
    <property type="entry name" value="TTC21A/TTC21B"/>
</dbReference>
<dbReference type="GO" id="GO:0061512">
    <property type="term" value="P:protein localization to cilium"/>
    <property type="evidence" value="ECO:0007669"/>
    <property type="project" value="TreeGrafter"/>
</dbReference>
<feature type="domain" description="Tetratricopeptide repeat protein 21A/21B N-terminal ARM repeat" evidence="1">
    <location>
        <begin position="13"/>
        <end position="235"/>
    </location>
</feature>
<dbReference type="OMA" id="CIMTEPL"/>
<reference evidence="2 3" key="1">
    <citation type="journal article" date="2011" name="Genome Biol. Evol.">
        <title>Integration of the genetic map and genome assembly of fugu facilitates insights into distinct features of genome evolution in teleosts and mammals.</title>
        <authorList>
            <person name="Kai W."/>
            <person name="Kikuchi K."/>
            <person name="Tohari S."/>
            <person name="Chew A.K."/>
            <person name="Tay A."/>
            <person name="Fujiwara A."/>
            <person name="Hosoya S."/>
            <person name="Suetake H."/>
            <person name="Naruse K."/>
            <person name="Brenner S."/>
            <person name="Suzuki Y."/>
            <person name="Venkatesh B."/>
        </authorList>
    </citation>
    <scope>NUCLEOTIDE SEQUENCE [LARGE SCALE GENOMIC DNA]</scope>
</reference>
<dbReference type="InterPro" id="IPR011990">
    <property type="entry name" value="TPR-like_helical_dom_sf"/>
</dbReference>
<dbReference type="GO" id="GO:0030991">
    <property type="term" value="C:intraciliary transport particle A"/>
    <property type="evidence" value="ECO:0007669"/>
    <property type="project" value="TreeGrafter"/>
</dbReference>
<dbReference type="InterPro" id="IPR056833">
    <property type="entry name" value="ARM_TT21_N"/>
</dbReference>
<reference evidence="2" key="3">
    <citation type="submission" date="2025-09" db="UniProtKB">
        <authorList>
            <consortium name="Ensembl"/>
        </authorList>
    </citation>
    <scope>IDENTIFICATION</scope>
</reference>
<evidence type="ECO:0000313" key="2">
    <source>
        <dbReference type="Ensembl" id="ENSTRUP00000077170.1"/>
    </source>
</evidence>
<name>A0A674NV53_TAKRU</name>
<dbReference type="Gene3D" id="1.25.40.10">
    <property type="entry name" value="Tetratricopeptide repeat domain"/>
    <property type="match status" value="1"/>
</dbReference>